<feature type="transmembrane region" description="Helical" evidence="9">
    <location>
        <begin position="149"/>
        <end position="167"/>
    </location>
</feature>
<evidence type="ECO:0000256" key="7">
    <source>
        <dbReference type="ARBA" id="ARBA00023136"/>
    </source>
</evidence>
<evidence type="ECO:0000256" key="3">
    <source>
        <dbReference type="ARBA" id="ARBA00022475"/>
    </source>
</evidence>
<feature type="transmembrane region" description="Helical" evidence="9">
    <location>
        <begin position="353"/>
        <end position="375"/>
    </location>
</feature>
<dbReference type="InterPro" id="IPR004796">
    <property type="entry name" value="PTS_IIC_cello"/>
</dbReference>
<feature type="transmembrane region" description="Helical" evidence="9">
    <location>
        <begin position="112"/>
        <end position="129"/>
    </location>
</feature>
<protein>
    <recommendedName>
        <fullName evidence="8">Permease IIC component</fullName>
    </recommendedName>
</protein>
<feature type="transmembrane region" description="Helical" evidence="9">
    <location>
        <begin position="299"/>
        <end position="321"/>
    </location>
</feature>
<evidence type="ECO:0000259" key="10">
    <source>
        <dbReference type="PROSITE" id="PS51105"/>
    </source>
</evidence>
<evidence type="ECO:0000256" key="4">
    <source>
        <dbReference type="ARBA" id="ARBA00022597"/>
    </source>
</evidence>
<comment type="function">
    <text evidence="8">The phosphoenolpyruvate-dependent sugar phosphotransferase system (PTS), a major carbohydrate active -transport system, catalyzes the phosphorylation of incoming sugar substrates concomitant with their translocation across the cell membrane.</text>
</comment>
<evidence type="ECO:0000256" key="5">
    <source>
        <dbReference type="ARBA" id="ARBA00022692"/>
    </source>
</evidence>
<accession>A0ABW4BD24</accession>
<feature type="transmembrane region" description="Helical" evidence="9">
    <location>
        <begin position="410"/>
        <end position="430"/>
    </location>
</feature>
<evidence type="ECO:0000256" key="9">
    <source>
        <dbReference type="SAM" id="Phobius"/>
    </source>
</evidence>
<dbReference type="InterPro" id="IPR003352">
    <property type="entry name" value="PTS_EIIC"/>
</dbReference>
<feature type="domain" description="PTS EIIC type-3" evidence="10">
    <location>
        <begin position="13"/>
        <end position="428"/>
    </location>
</feature>
<dbReference type="RefSeq" id="WP_204119901.1">
    <property type="nucleotide sequence ID" value="NZ_BOLV01000042.1"/>
</dbReference>
<dbReference type="PANTHER" id="PTHR33989:SF4">
    <property type="entry name" value="PTS SYSTEM N,N'-DIACETYLCHITOBIOSE-SPECIFIC EIIC COMPONENT"/>
    <property type="match status" value="1"/>
</dbReference>
<comment type="subcellular location">
    <subcellularLocation>
        <location evidence="1">Cell membrane</location>
        <topology evidence="1">Multi-pass membrane protein</topology>
    </subcellularLocation>
</comment>
<dbReference type="NCBIfam" id="TIGR00410">
    <property type="entry name" value="lacE"/>
    <property type="match status" value="1"/>
</dbReference>
<keyword evidence="7 8" id="KW-0472">Membrane</keyword>
<keyword evidence="3 8" id="KW-1003">Cell membrane</keyword>
<comment type="caution">
    <text evidence="11">The sequence shown here is derived from an EMBL/GenBank/DDBJ whole genome shotgun (WGS) entry which is preliminary data.</text>
</comment>
<evidence type="ECO:0000313" key="12">
    <source>
        <dbReference type="Proteomes" id="UP001597199"/>
    </source>
</evidence>
<dbReference type="InterPro" id="IPR004501">
    <property type="entry name" value="PTS_EIIC_3"/>
</dbReference>
<feature type="transmembrane region" description="Helical" evidence="9">
    <location>
        <begin position="37"/>
        <end position="58"/>
    </location>
</feature>
<gene>
    <name evidence="11" type="ORF">ACFQ41_00335</name>
</gene>
<evidence type="ECO:0000256" key="1">
    <source>
        <dbReference type="ARBA" id="ARBA00004651"/>
    </source>
</evidence>
<dbReference type="PROSITE" id="PS51105">
    <property type="entry name" value="PTS_EIIC_TYPE_3"/>
    <property type="match status" value="1"/>
</dbReference>
<evidence type="ECO:0000256" key="6">
    <source>
        <dbReference type="ARBA" id="ARBA00022989"/>
    </source>
</evidence>
<keyword evidence="12" id="KW-1185">Reference proteome</keyword>
<evidence type="ECO:0000256" key="8">
    <source>
        <dbReference type="PIRNR" id="PIRNR006351"/>
    </source>
</evidence>
<evidence type="ECO:0000313" key="11">
    <source>
        <dbReference type="EMBL" id="MFD1397753.1"/>
    </source>
</evidence>
<evidence type="ECO:0000256" key="2">
    <source>
        <dbReference type="ARBA" id="ARBA00022448"/>
    </source>
</evidence>
<dbReference type="Pfam" id="PF02378">
    <property type="entry name" value="PTS_EIIC"/>
    <property type="match status" value="1"/>
</dbReference>
<dbReference type="PANTHER" id="PTHR33989">
    <property type="match status" value="1"/>
</dbReference>
<feature type="transmembrane region" description="Helical" evidence="9">
    <location>
        <begin position="78"/>
        <end position="100"/>
    </location>
</feature>
<dbReference type="PIRSF" id="PIRSF006351">
    <property type="entry name" value="PTS_EIIC-Cellobiose"/>
    <property type="match status" value="1"/>
</dbReference>
<keyword evidence="4 8" id="KW-0762">Sugar transport</keyword>
<dbReference type="InterPro" id="IPR051088">
    <property type="entry name" value="PTS_Sugar-EIIC/EIIB"/>
</dbReference>
<keyword evidence="6 9" id="KW-1133">Transmembrane helix</keyword>
<reference evidence="12" key="1">
    <citation type="journal article" date="2019" name="Int. J. Syst. Evol. Microbiol.">
        <title>The Global Catalogue of Microorganisms (GCM) 10K type strain sequencing project: providing services to taxonomists for standard genome sequencing and annotation.</title>
        <authorList>
            <consortium name="The Broad Institute Genomics Platform"/>
            <consortium name="The Broad Institute Genome Sequencing Center for Infectious Disease"/>
            <person name="Wu L."/>
            <person name="Ma J."/>
        </authorList>
    </citation>
    <scope>NUCLEOTIDE SEQUENCE [LARGE SCALE GENOMIC DNA]</scope>
    <source>
        <strain evidence="12">CCM 9110</strain>
    </source>
</reference>
<name>A0ABW4BD24_9LACO</name>
<organism evidence="11 12">
    <name type="scientific">Lacticaseibacillus suilingensis</name>
    <dbReference type="NCBI Taxonomy" id="2799577"/>
    <lineage>
        <taxon>Bacteria</taxon>
        <taxon>Bacillati</taxon>
        <taxon>Bacillota</taxon>
        <taxon>Bacilli</taxon>
        <taxon>Lactobacillales</taxon>
        <taxon>Lactobacillaceae</taxon>
        <taxon>Lacticaseibacillus</taxon>
    </lineage>
</organism>
<sequence>MADRKKGGFTSVIETKLMPVAVKLSQFKPLIAIRDGIAAAMPLIIIGSLFMIISSFPITAWTNWIASVQFQGVSLQAIFGKISNGSFGLLGLIGCFGIASSYAEQHETDGKSAGIIAIASYFVVTPYLMSGDKVPAAGMPYDFLGSKGLFVGIIIGLVTGGLFQWFINHDVQIHMPDTVPPAIAKSFSALIPGAVIISLFGLVYLIVTWAGWGNIHLLLLNILSGPLGLLGDTLGGTLVAVFLNSAFWFVGIHGANTVNNVIQPIWLMNTGANHTLFEAGKLDLAHGGHIIAQPFIDNFVFMGGGGATLGLVIGVAILVFMKKSSKQLEILAPLTLTPGIFNINEPTMFGMPIVLNTTLVIPFVLAPMVNVLTTYLAMKSGIVGLCTGVVVPWTMPPILSGFLATNTWQASVLQAINIVLDVLVYFPFLLTQNKQQKLEESGKLDAE</sequence>
<keyword evidence="2 8" id="KW-0813">Transport</keyword>
<feature type="transmembrane region" description="Helical" evidence="9">
    <location>
        <begin position="227"/>
        <end position="250"/>
    </location>
</feature>
<keyword evidence="5 9" id="KW-0812">Transmembrane</keyword>
<dbReference type="Proteomes" id="UP001597199">
    <property type="component" value="Unassembled WGS sequence"/>
</dbReference>
<feature type="transmembrane region" description="Helical" evidence="9">
    <location>
        <begin position="382"/>
        <end position="404"/>
    </location>
</feature>
<dbReference type="EMBL" id="JBHTOA010000002">
    <property type="protein sequence ID" value="MFD1397753.1"/>
    <property type="molecule type" value="Genomic_DNA"/>
</dbReference>
<proteinExistence type="predicted"/>
<feature type="transmembrane region" description="Helical" evidence="9">
    <location>
        <begin position="187"/>
        <end position="207"/>
    </location>
</feature>